<gene>
    <name evidence="1" type="ORF">DGD08_10255</name>
</gene>
<accession>A0A3D4VAA8</accession>
<proteinExistence type="predicted"/>
<dbReference type="Proteomes" id="UP000264071">
    <property type="component" value="Unassembled WGS sequence"/>
</dbReference>
<evidence type="ECO:0000313" key="1">
    <source>
        <dbReference type="EMBL" id="HCT57568.1"/>
    </source>
</evidence>
<organism evidence="1 2">
    <name type="scientific">Gemmatimonas aurantiaca</name>
    <dbReference type="NCBI Taxonomy" id="173480"/>
    <lineage>
        <taxon>Bacteria</taxon>
        <taxon>Pseudomonadati</taxon>
        <taxon>Gemmatimonadota</taxon>
        <taxon>Gemmatimonadia</taxon>
        <taxon>Gemmatimonadales</taxon>
        <taxon>Gemmatimonadaceae</taxon>
        <taxon>Gemmatimonas</taxon>
    </lineage>
</organism>
<reference evidence="1 2" key="1">
    <citation type="journal article" date="2018" name="Nat. Biotechnol.">
        <title>A standardized bacterial taxonomy based on genome phylogeny substantially revises the tree of life.</title>
        <authorList>
            <person name="Parks D.H."/>
            <person name="Chuvochina M."/>
            <person name="Waite D.W."/>
            <person name="Rinke C."/>
            <person name="Skarshewski A."/>
            <person name="Chaumeil P.A."/>
            <person name="Hugenholtz P."/>
        </authorList>
    </citation>
    <scope>NUCLEOTIDE SEQUENCE [LARGE SCALE GENOMIC DNA]</scope>
    <source>
        <strain evidence="1">UBA8844</strain>
    </source>
</reference>
<sequence>MTPIVTPASPLPTMILSELIDRDAYGVGVALTARAEPSTEERPRVQFVDCQLERGPAAFTRVTVRFSGPFFADGSYICRQEGTACEGGDLRLAALATFDALVTASDGAMRFELIGVKPVRAFDTMVMMVAAMARDGAESRRVVGASIVEGDAMAAAVRAALHAANRVAAPLLGPLS</sequence>
<protein>
    <submittedName>
        <fullName evidence="1">Uncharacterized protein</fullName>
    </submittedName>
</protein>
<dbReference type="EMBL" id="DPIY01000009">
    <property type="protein sequence ID" value="HCT57568.1"/>
    <property type="molecule type" value="Genomic_DNA"/>
</dbReference>
<dbReference type="AlphaFoldDB" id="A0A3D4VAA8"/>
<name>A0A3D4VAA8_9BACT</name>
<evidence type="ECO:0000313" key="2">
    <source>
        <dbReference type="Proteomes" id="UP000264071"/>
    </source>
</evidence>
<comment type="caution">
    <text evidence="1">The sequence shown here is derived from an EMBL/GenBank/DDBJ whole genome shotgun (WGS) entry which is preliminary data.</text>
</comment>